<evidence type="ECO:0000256" key="2">
    <source>
        <dbReference type="ARBA" id="ARBA00001968"/>
    </source>
</evidence>
<comment type="caution">
    <text evidence="14">The sequence shown here is derived from an EMBL/GenBank/DDBJ whole genome shotgun (WGS) entry which is preliminary data.</text>
</comment>
<evidence type="ECO:0000256" key="8">
    <source>
        <dbReference type="ARBA" id="ARBA00025046"/>
    </source>
</evidence>
<keyword evidence="13" id="KW-0460">Magnesium</keyword>
<dbReference type="OrthoDB" id="943692at2"/>
<dbReference type="GO" id="GO:0046872">
    <property type="term" value="F:metal ion binding"/>
    <property type="evidence" value="ECO:0007669"/>
    <property type="project" value="UniProtKB-KW"/>
</dbReference>
<comment type="cofactor">
    <cofactor evidence="13">
        <name>Mg(2+)</name>
        <dbReference type="ChEBI" id="CHEBI:18420"/>
    </cofactor>
</comment>
<keyword evidence="13" id="KW-0479">Metal-binding</keyword>
<dbReference type="RefSeq" id="WP_131901847.1">
    <property type="nucleotide sequence ID" value="NZ_SMKZ01000085.1"/>
</dbReference>
<evidence type="ECO:0000313" key="14">
    <source>
        <dbReference type="EMBL" id="TDD96118.1"/>
    </source>
</evidence>
<evidence type="ECO:0000256" key="6">
    <source>
        <dbReference type="ARBA" id="ARBA00012947"/>
    </source>
</evidence>
<comment type="catalytic activity">
    <reaction evidence="1">
        <text>4-hydroxy-4-methyl-2-oxoglutarate = 2 pyruvate</text>
        <dbReference type="Rhea" id="RHEA:22748"/>
        <dbReference type="ChEBI" id="CHEBI:15361"/>
        <dbReference type="ChEBI" id="CHEBI:58276"/>
        <dbReference type="EC" id="4.1.3.17"/>
    </reaction>
</comment>
<dbReference type="Proteomes" id="UP000294739">
    <property type="component" value="Unassembled WGS sequence"/>
</dbReference>
<evidence type="ECO:0000256" key="5">
    <source>
        <dbReference type="ARBA" id="ARBA00012213"/>
    </source>
</evidence>
<dbReference type="InterPro" id="IPR036704">
    <property type="entry name" value="RraA/RraA-like_sf"/>
</dbReference>
<dbReference type="InParanoid" id="A0A4R5C8K0"/>
<dbReference type="FunCoup" id="A0A4R5C8K0">
    <property type="interactions" value="5"/>
</dbReference>
<comment type="subunit">
    <text evidence="4">Homotrimer.</text>
</comment>
<comment type="function">
    <text evidence="8">Catalyzes the aldol cleavage of 4-hydroxy-4-methyl-2-oxoglutarate (HMG) into 2 molecules of pyruvate. Also contains a secondary oxaloacetate (OAA) decarboxylase activity due to the common pyruvate enolate transition state formed following C-C bond cleavage in the retro-aldol and decarboxylation reactions.</text>
</comment>
<dbReference type="PANTHER" id="PTHR33254">
    <property type="entry name" value="4-HYDROXY-4-METHYL-2-OXOGLUTARATE ALDOLASE 3-RELATED"/>
    <property type="match status" value="1"/>
</dbReference>
<dbReference type="EMBL" id="SMKZ01000085">
    <property type="protein sequence ID" value="TDD96118.1"/>
    <property type="molecule type" value="Genomic_DNA"/>
</dbReference>
<dbReference type="SUPFAM" id="SSF89562">
    <property type="entry name" value="RraA-like"/>
    <property type="match status" value="1"/>
</dbReference>
<dbReference type="AlphaFoldDB" id="A0A4R5C8K0"/>
<evidence type="ECO:0000256" key="1">
    <source>
        <dbReference type="ARBA" id="ARBA00001342"/>
    </source>
</evidence>
<feature type="binding site" evidence="13">
    <location>
        <begin position="92"/>
        <end position="95"/>
    </location>
    <ligand>
        <name>substrate</name>
    </ligand>
</feature>
<accession>A0A4R5C8K0</accession>
<evidence type="ECO:0000256" key="13">
    <source>
        <dbReference type="PIRSR" id="PIRSR605493-1"/>
    </source>
</evidence>
<evidence type="ECO:0000256" key="4">
    <source>
        <dbReference type="ARBA" id="ARBA00011233"/>
    </source>
</evidence>
<gene>
    <name evidence="14" type="ORF">E1269_30705</name>
</gene>
<feature type="binding site" evidence="13">
    <location>
        <position position="114"/>
    </location>
    <ligand>
        <name>substrate</name>
    </ligand>
</feature>
<protein>
    <recommendedName>
        <fullName evidence="7">Putative 4-hydroxy-4-methyl-2-oxoglutarate aldolase</fullName>
        <ecNumber evidence="6">4.1.1.112</ecNumber>
        <ecNumber evidence="5">4.1.3.17</ecNumber>
    </recommendedName>
    <alternativeName>
        <fullName evidence="11">Oxaloacetate decarboxylase</fullName>
    </alternativeName>
    <alternativeName>
        <fullName evidence="9">Regulator of ribonuclease activity homolog</fullName>
    </alternativeName>
    <alternativeName>
        <fullName evidence="10">RraA-like protein</fullName>
    </alternativeName>
</protein>
<evidence type="ECO:0000256" key="9">
    <source>
        <dbReference type="ARBA" id="ARBA00029596"/>
    </source>
</evidence>
<comment type="catalytic activity">
    <reaction evidence="12">
        <text>oxaloacetate + H(+) = pyruvate + CO2</text>
        <dbReference type="Rhea" id="RHEA:15641"/>
        <dbReference type="ChEBI" id="CHEBI:15361"/>
        <dbReference type="ChEBI" id="CHEBI:15378"/>
        <dbReference type="ChEBI" id="CHEBI:16452"/>
        <dbReference type="ChEBI" id="CHEBI:16526"/>
        <dbReference type="EC" id="4.1.1.112"/>
    </reaction>
</comment>
<dbReference type="GO" id="GO:0008948">
    <property type="term" value="F:oxaloacetate decarboxylase activity"/>
    <property type="evidence" value="ECO:0007669"/>
    <property type="project" value="UniProtKB-EC"/>
</dbReference>
<dbReference type="CDD" id="cd16841">
    <property type="entry name" value="RraA_family"/>
    <property type="match status" value="1"/>
</dbReference>
<organism evidence="14 15">
    <name type="scientific">Jiangella asiatica</name>
    <dbReference type="NCBI Taxonomy" id="2530372"/>
    <lineage>
        <taxon>Bacteria</taxon>
        <taxon>Bacillati</taxon>
        <taxon>Actinomycetota</taxon>
        <taxon>Actinomycetes</taxon>
        <taxon>Jiangellales</taxon>
        <taxon>Jiangellaceae</taxon>
        <taxon>Jiangella</taxon>
    </lineage>
</organism>
<dbReference type="InterPro" id="IPR005493">
    <property type="entry name" value="RraA/RraA-like"/>
</dbReference>
<dbReference type="EC" id="4.1.1.112" evidence="6"/>
<evidence type="ECO:0000256" key="7">
    <source>
        <dbReference type="ARBA" id="ARBA00016549"/>
    </source>
</evidence>
<dbReference type="EC" id="4.1.3.17" evidence="5"/>
<name>A0A4R5C8K0_9ACTN</name>
<evidence type="ECO:0000256" key="10">
    <source>
        <dbReference type="ARBA" id="ARBA00030169"/>
    </source>
</evidence>
<keyword evidence="15" id="KW-1185">Reference proteome</keyword>
<sequence length="215" mass="22078">MTAYTAETIEAFRNLTTASVSDGLQSLGVHGYLSSEIRLQVGSKVVGPAVTVREEPTDLAEPPTHALELIDAADPGSVVVIAVGESNVAVWGGLMTAGAVANGLAGAVLDAGVRDVEEIRRDFGFTVFARATTPATTVGRFRTVSANEPVTCGGVVVTPGDLIVGDSDGVVAVPAALVEQTLAAATEIEEREKAQTKLILEAGSFAAGLEKYGRI</sequence>
<evidence type="ECO:0000313" key="15">
    <source>
        <dbReference type="Proteomes" id="UP000294739"/>
    </source>
</evidence>
<evidence type="ECO:0000256" key="3">
    <source>
        <dbReference type="ARBA" id="ARBA00008621"/>
    </source>
</evidence>
<evidence type="ECO:0000256" key="11">
    <source>
        <dbReference type="ARBA" id="ARBA00032305"/>
    </source>
</evidence>
<dbReference type="GO" id="GO:0047443">
    <property type="term" value="F:4-hydroxy-4-methyl-2-oxoglutarate aldolase activity"/>
    <property type="evidence" value="ECO:0007669"/>
    <property type="project" value="UniProtKB-EC"/>
</dbReference>
<dbReference type="Gene3D" id="3.50.30.40">
    <property type="entry name" value="Ribonuclease E inhibitor RraA/RraA-like"/>
    <property type="match status" value="1"/>
</dbReference>
<comment type="similarity">
    <text evidence="3">Belongs to the class II aldolase/RraA-like family.</text>
</comment>
<comment type="cofactor">
    <cofactor evidence="2">
        <name>a divalent metal cation</name>
        <dbReference type="ChEBI" id="CHEBI:60240"/>
    </cofactor>
</comment>
<dbReference type="PANTHER" id="PTHR33254:SF4">
    <property type="entry name" value="4-HYDROXY-4-METHYL-2-OXOGLUTARATE ALDOLASE 3-RELATED"/>
    <property type="match status" value="1"/>
</dbReference>
<dbReference type="Pfam" id="PF03737">
    <property type="entry name" value="RraA-like"/>
    <property type="match status" value="1"/>
</dbReference>
<proteinExistence type="inferred from homology"/>
<reference evidence="14 15" key="1">
    <citation type="submission" date="2019-03" db="EMBL/GenBank/DDBJ databases">
        <title>Draft genome sequences of novel Actinobacteria.</title>
        <authorList>
            <person name="Sahin N."/>
            <person name="Ay H."/>
            <person name="Saygin H."/>
        </authorList>
    </citation>
    <scope>NUCLEOTIDE SEQUENCE [LARGE SCALE GENOMIC DNA]</scope>
    <source>
        <strain evidence="14 15">5K138</strain>
    </source>
</reference>
<evidence type="ECO:0000256" key="12">
    <source>
        <dbReference type="ARBA" id="ARBA00047973"/>
    </source>
</evidence>
<feature type="binding site" evidence="13">
    <location>
        <position position="115"/>
    </location>
    <ligand>
        <name>Mg(2+)</name>
        <dbReference type="ChEBI" id="CHEBI:18420"/>
    </ligand>
</feature>